<protein>
    <recommendedName>
        <fullName evidence="3">Pyrrolysyl-tRNA synthetase, N-terminal region</fullName>
    </recommendedName>
</protein>
<accession>C8VVE4</accession>
<evidence type="ECO:0000313" key="1">
    <source>
        <dbReference type="EMBL" id="ACV60995.1"/>
    </source>
</evidence>
<dbReference type="HOGENOM" id="CLU_2205826_0_0_9"/>
<dbReference type="AlphaFoldDB" id="C8VVE4"/>
<dbReference type="KEGG" id="dae:Dtox_0031"/>
<organism evidence="1 2">
    <name type="scientific">Desulfofarcimen acetoxidans (strain ATCC 49208 / DSM 771 / KCTC 5769 / VKM B-1644 / 5575)</name>
    <name type="common">Desulfotomaculum acetoxidans</name>
    <dbReference type="NCBI Taxonomy" id="485916"/>
    <lineage>
        <taxon>Bacteria</taxon>
        <taxon>Bacillati</taxon>
        <taxon>Bacillota</taxon>
        <taxon>Clostridia</taxon>
        <taxon>Eubacteriales</taxon>
        <taxon>Peptococcaceae</taxon>
        <taxon>Desulfofarcimen</taxon>
    </lineage>
</organism>
<proteinExistence type="predicted"/>
<evidence type="ECO:0008006" key="3">
    <source>
        <dbReference type="Google" id="ProtNLM"/>
    </source>
</evidence>
<dbReference type="eggNOG" id="COG0016">
    <property type="taxonomic scope" value="Bacteria"/>
</dbReference>
<dbReference type="Proteomes" id="UP000002217">
    <property type="component" value="Chromosome"/>
</dbReference>
<reference evidence="1 2" key="1">
    <citation type="journal article" date="2009" name="Stand. Genomic Sci.">
        <title>Complete genome sequence of Desulfotomaculum acetoxidans type strain (5575).</title>
        <authorList>
            <person name="Spring S."/>
            <person name="Lapidus A."/>
            <person name="Schroder M."/>
            <person name="Gleim D."/>
            <person name="Sims D."/>
            <person name="Meincke L."/>
            <person name="Glavina Del Rio T."/>
            <person name="Tice H."/>
            <person name="Copeland A."/>
            <person name="Cheng J.F."/>
            <person name="Lucas S."/>
            <person name="Chen F."/>
            <person name="Nolan M."/>
            <person name="Bruce D."/>
            <person name="Goodwin L."/>
            <person name="Pitluck S."/>
            <person name="Ivanova N."/>
            <person name="Mavromatis K."/>
            <person name="Mikhailova N."/>
            <person name="Pati A."/>
            <person name="Chen A."/>
            <person name="Palaniappan K."/>
            <person name="Land M."/>
            <person name="Hauser L."/>
            <person name="Chang Y.J."/>
            <person name="Jeffries C.D."/>
            <person name="Chain P."/>
            <person name="Saunders E."/>
            <person name="Brettin T."/>
            <person name="Detter J.C."/>
            <person name="Goker M."/>
            <person name="Bristow J."/>
            <person name="Eisen J.A."/>
            <person name="Markowitz V."/>
            <person name="Hugenholtz P."/>
            <person name="Kyrpides N.C."/>
            <person name="Klenk H.P."/>
            <person name="Han C."/>
        </authorList>
    </citation>
    <scope>NUCLEOTIDE SEQUENCE [LARGE SCALE GENOMIC DNA]</scope>
    <source>
        <strain evidence="2">ATCC 49208 / DSM 771 / VKM B-1644</strain>
    </source>
</reference>
<keyword evidence="2" id="KW-1185">Reference proteome</keyword>
<dbReference type="EMBL" id="CP001720">
    <property type="protein sequence ID" value="ACV60995.1"/>
    <property type="molecule type" value="Genomic_DNA"/>
</dbReference>
<sequence>MSSKKNADITADIQNGMNSQKKRYYRKNVEFFKLLEKVKLWPSRSGTLHGIKSIKIHSNTAEVTTFCGEMFIIWNSRNSRASRWLRNKWSFCACGKCKIPAWKIEKYTTTMMTQKWGSGL</sequence>
<gene>
    <name evidence="1" type="ordered locus">Dtox_0031</name>
</gene>
<name>C8VVE4_DESAS</name>
<dbReference type="STRING" id="485916.Dtox_0031"/>
<dbReference type="RefSeq" id="WP_012813447.1">
    <property type="nucleotide sequence ID" value="NC_013216.1"/>
</dbReference>
<dbReference type="GO" id="GO:0004812">
    <property type="term" value="F:aminoacyl-tRNA ligase activity"/>
    <property type="evidence" value="ECO:0007669"/>
    <property type="project" value="InterPro"/>
</dbReference>
<dbReference type="InterPro" id="IPR023878">
    <property type="entry name" value="Pyrrolysyl-tRNA_ligase_N"/>
</dbReference>
<evidence type="ECO:0000313" key="2">
    <source>
        <dbReference type="Proteomes" id="UP000002217"/>
    </source>
</evidence>
<dbReference type="NCBIfam" id="TIGR03912">
    <property type="entry name" value="PylS_Nterm"/>
    <property type="match status" value="1"/>
</dbReference>